<evidence type="ECO:0000313" key="3">
    <source>
        <dbReference type="Proteomes" id="UP000092124"/>
    </source>
</evidence>
<protein>
    <submittedName>
        <fullName evidence="2">Uncharacterized protein</fullName>
    </submittedName>
</protein>
<comment type="caution">
    <text evidence="2">The sequence shown here is derived from an EMBL/GenBank/DDBJ whole genome shotgun (WGS) entry which is preliminary data.</text>
</comment>
<feature type="region of interest" description="Disordered" evidence="1">
    <location>
        <begin position="49"/>
        <end position="117"/>
    </location>
</feature>
<feature type="compositionally biased region" description="Polar residues" evidence="1">
    <location>
        <begin position="68"/>
        <end position="78"/>
    </location>
</feature>
<organism evidence="2 3">
    <name type="scientific">Neotoma lepida</name>
    <name type="common">Desert woodrat</name>
    <dbReference type="NCBI Taxonomy" id="56216"/>
    <lineage>
        <taxon>Eukaryota</taxon>
        <taxon>Metazoa</taxon>
        <taxon>Chordata</taxon>
        <taxon>Craniata</taxon>
        <taxon>Vertebrata</taxon>
        <taxon>Euteleostomi</taxon>
        <taxon>Mammalia</taxon>
        <taxon>Eutheria</taxon>
        <taxon>Euarchontoglires</taxon>
        <taxon>Glires</taxon>
        <taxon>Rodentia</taxon>
        <taxon>Myomorpha</taxon>
        <taxon>Muroidea</taxon>
        <taxon>Cricetidae</taxon>
        <taxon>Neotominae</taxon>
        <taxon>Neotoma</taxon>
    </lineage>
</organism>
<dbReference type="Proteomes" id="UP000092124">
    <property type="component" value="Unassembled WGS sequence"/>
</dbReference>
<dbReference type="EMBL" id="LZPO01074522">
    <property type="protein sequence ID" value="OBS69207.1"/>
    <property type="molecule type" value="Genomic_DNA"/>
</dbReference>
<gene>
    <name evidence="2" type="ORF">A6R68_02249</name>
</gene>
<evidence type="ECO:0000313" key="2">
    <source>
        <dbReference type="EMBL" id="OBS69207.1"/>
    </source>
</evidence>
<proteinExistence type="predicted"/>
<name>A0A1A6GV40_NEOLE</name>
<evidence type="ECO:0000256" key="1">
    <source>
        <dbReference type="SAM" id="MobiDB-lite"/>
    </source>
</evidence>
<accession>A0A1A6GV40</accession>
<keyword evidence="3" id="KW-1185">Reference proteome</keyword>
<sequence length="117" mass="12520">MSQMASCEHCLNPSSLLYSVSVLHILWIQTLETLFSGVKPSQIQAHQGFVLGGSEEKEHSGSSPGPLKQQTPPNTSINIPRIQTPELLTGIPPSFTGPGPKPRALKDEARWAGPPVG</sequence>
<reference evidence="2 3" key="1">
    <citation type="submission" date="2016-06" db="EMBL/GenBank/DDBJ databases">
        <title>The Draft Genome Sequence and Annotation of the Desert Woodrat Neotoma lepida.</title>
        <authorList>
            <person name="Campbell M."/>
            <person name="Oakeson K.F."/>
            <person name="Yandell M."/>
            <person name="Halpert J.R."/>
            <person name="Dearing D."/>
        </authorList>
    </citation>
    <scope>NUCLEOTIDE SEQUENCE [LARGE SCALE GENOMIC DNA]</scope>
    <source>
        <strain evidence="2">417</strain>
        <tissue evidence="2">Liver</tissue>
    </source>
</reference>
<dbReference type="AlphaFoldDB" id="A0A1A6GV40"/>